<organism evidence="2 3">
    <name type="scientific">Cohnella yongneupensis</name>
    <dbReference type="NCBI Taxonomy" id="425006"/>
    <lineage>
        <taxon>Bacteria</taxon>
        <taxon>Bacillati</taxon>
        <taxon>Bacillota</taxon>
        <taxon>Bacilli</taxon>
        <taxon>Bacillales</taxon>
        <taxon>Paenibacillaceae</taxon>
        <taxon>Cohnella</taxon>
    </lineage>
</organism>
<evidence type="ECO:0000313" key="3">
    <source>
        <dbReference type="Proteomes" id="UP001596108"/>
    </source>
</evidence>
<comment type="caution">
    <text evidence="2">The sequence shown here is derived from an EMBL/GenBank/DDBJ whole genome shotgun (WGS) entry which is preliminary data.</text>
</comment>
<proteinExistence type="predicted"/>
<evidence type="ECO:0000313" key="2">
    <source>
        <dbReference type="EMBL" id="MFC5529714.1"/>
    </source>
</evidence>
<accession>A0ABW0QZM3</accession>
<keyword evidence="1" id="KW-0472">Membrane</keyword>
<reference evidence="3" key="1">
    <citation type="journal article" date="2019" name="Int. J. Syst. Evol. Microbiol.">
        <title>The Global Catalogue of Microorganisms (GCM) 10K type strain sequencing project: providing services to taxonomists for standard genome sequencing and annotation.</title>
        <authorList>
            <consortium name="The Broad Institute Genomics Platform"/>
            <consortium name="The Broad Institute Genome Sequencing Center for Infectious Disease"/>
            <person name="Wu L."/>
            <person name="Ma J."/>
        </authorList>
    </citation>
    <scope>NUCLEOTIDE SEQUENCE [LARGE SCALE GENOMIC DNA]</scope>
    <source>
        <strain evidence="3">CGMCC 1.18578</strain>
    </source>
</reference>
<gene>
    <name evidence="2" type="ORF">ACFPQ4_09660</name>
</gene>
<evidence type="ECO:0000256" key="1">
    <source>
        <dbReference type="SAM" id="Phobius"/>
    </source>
</evidence>
<name>A0ABW0QZM3_9BACL</name>
<keyword evidence="3" id="KW-1185">Reference proteome</keyword>
<protein>
    <recommendedName>
        <fullName evidence="4">DUF2269 family protein</fullName>
    </recommendedName>
</protein>
<keyword evidence="1" id="KW-1133">Transmembrane helix</keyword>
<dbReference type="RefSeq" id="WP_378111691.1">
    <property type="nucleotide sequence ID" value="NZ_JBHSNC010000027.1"/>
</dbReference>
<feature type="transmembrane region" description="Helical" evidence="1">
    <location>
        <begin position="64"/>
        <end position="83"/>
    </location>
</feature>
<dbReference type="Proteomes" id="UP001596108">
    <property type="component" value="Unassembled WGS sequence"/>
</dbReference>
<evidence type="ECO:0008006" key="4">
    <source>
        <dbReference type="Google" id="ProtNLM"/>
    </source>
</evidence>
<feature type="transmembrane region" description="Helical" evidence="1">
    <location>
        <begin position="103"/>
        <end position="124"/>
    </location>
</feature>
<dbReference type="EMBL" id="JBHSNC010000027">
    <property type="protein sequence ID" value="MFC5529714.1"/>
    <property type="molecule type" value="Genomic_DNA"/>
</dbReference>
<keyword evidence="1" id="KW-0812">Transmembrane</keyword>
<sequence>MSIGPFFVFIPVIRKLRVAEAAAQNAYLDTFRSAIRLAKHAGHVLVGSGILLVVTGSWPWSTSWILLTILLLTGSLLFLARAFSPKIRRFNEPDQDKDTILRLIARSVWIYLALLMTMLAFMVIKPVFW</sequence>
<feature type="transmembrane region" description="Helical" evidence="1">
    <location>
        <begin position="41"/>
        <end position="58"/>
    </location>
</feature>